<name>A0ACB0I9V1_TRIPR</name>
<organism evidence="1 2">
    <name type="scientific">Trifolium pratense</name>
    <name type="common">Red clover</name>
    <dbReference type="NCBI Taxonomy" id="57577"/>
    <lineage>
        <taxon>Eukaryota</taxon>
        <taxon>Viridiplantae</taxon>
        <taxon>Streptophyta</taxon>
        <taxon>Embryophyta</taxon>
        <taxon>Tracheophyta</taxon>
        <taxon>Spermatophyta</taxon>
        <taxon>Magnoliopsida</taxon>
        <taxon>eudicotyledons</taxon>
        <taxon>Gunneridae</taxon>
        <taxon>Pentapetalae</taxon>
        <taxon>rosids</taxon>
        <taxon>fabids</taxon>
        <taxon>Fabales</taxon>
        <taxon>Fabaceae</taxon>
        <taxon>Papilionoideae</taxon>
        <taxon>50 kb inversion clade</taxon>
        <taxon>NPAAA clade</taxon>
        <taxon>Hologalegina</taxon>
        <taxon>IRL clade</taxon>
        <taxon>Trifolieae</taxon>
        <taxon>Trifolium</taxon>
    </lineage>
</organism>
<dbReference type="Proteomes" id="UP001177021">
    <property type="component" value="Unassembled WGS sequence"/>
</dbReference>
<reference evidence="1" key="1">
    <citation type="submission" date="2023-10" db="EMBL/GenBank/DDBJ databases">
        <authorList>
            <person name="Rodriguez Cubillos JULIANA M."/>
            <person name="De Vega J."/>
        </authorList>
    </citation>
    <scope>NUCLEOTIDE SEQUENCE</scope>
</reference>
<evidence type="ECO:0000313" key="1">
    <source>
        <dbReference type="EMBL" id="CAJ2628763.1"/>
    </source>
</evidence>
<comment type="caution">
    <text evidence="1">The sequence shown here is derived from an EMBL/GenBank/DDBJ whole genome shotgun (WGS) entry which is preliminary data.</text>
</comment>
<protein>
    <submittedName>
        <fullName evidence="1">Uncharacterized protein</fullName>
    </submittedName>
</protein>
<proteinExistence type="predicted"/>
<evidence type="ECO:0000313" key="2">
    <source>
        <dbReference type="Proteomes" id="UP001177021"/>
    </source>
</evidence>
<dbReference type="EMBL" id="CASHSV030000001">
    <property type="protein sequence ID" value="CAJ2628763.1"/>
    <property type="molecule type" value="Genomic_DNA"/>
</dbReference>
<accession>A0ACB0I9V1</accession>
<keyword evidence="2" id="KW-1185">Reference proteome</keyword>
<gene>
    <name evidence="1" type="ORF">MILVUS5_LOCUS907</name>
</gene>
<sequence>MEKKLRKGPWSKQEDAILIKYVERYGPKKWNLLQRVTGLPREGKSCRLRWLNHLNPYLKKGKLSEEEKQKIIQLRQLGINWCEIVKQTPGRTDNEIKNFYHINKRKKLKLENSNGECQKKKKKINVASTSTKNNVASTSTKNNSSPTIIDRGEAPFMPTDMVSNVRKNFYNINERKKHKMESGNQECQKKKKKINYLSLNEENKARDNELNSNGESSNQQQGISDTHQMEIMKDSFQIPIMQPSNMLCNNVPSISTINNSFPTIIDRGEAPFMPTNMVSNVPLFIEYQTFESPHHPHTSISDKPSPTFIDRSETSFISKDMESNLPLLPESMNLQSFESLIQKYPPLPLRSSEEIQREQLELDSPFNNNLMESMFNTSNILDDCNGNLHSCETRLVDENGKKPPYLKKDESNCESRLVDENGNKPTYLKNDESNCETRLVDENGKKPTYLKKDESNNEDLIDLLDSLGWFDDYIF</sequence>